<dbReference type="Gene3D" id="1.10.238.10">
    <property type="entry name" value="EF-hand"/>
    <property type="match status" value="1"/>
</dbReference>
<keyword evidence="2" id="KW-1185">Reference proteome</keyword>
<gene>
    <name evidence="1" type="ORF">HDU87_008544</name>
</gene>
<dbReference type="Proteomes" id="UP001212152">
    <property type="component" value="Unassembled WGS sequence"/>
</dbReference>
<protein>
    <submittedName>
        <fullName evidence="1">Uncharacterized protein</fullName>
    </submittedName>
</protein>
<evidence type="ECO:0000313" key="2">
    <source>
        <dbReference type="Proteomes" id="UP001212152"/>
    </source>
</evidence>
<organism evidence="1 2">
    <name type="scientific">Geranomyces variabilis</name>
    <dbReference type="NCBI Taxonomy" id="109894"/>
    <lineage>
        <taxon>Eukaryota</taxon>
        <taxon>Fungi</taxon>
        <taxon>Fungi incertae sedis</taxon>
        <taxon>Chytridiomycota</taxon>
        <taxon>Chytridiomycota incertae sedis</taxon>
        <taxon>Chytridiomycetes</taxon>
        <taxon>Spizellomycetales</taxon>
        <taxon>Powellomycetaceae</taxon>
        <taxon>Geranomyces</taxon>
    </lineage>
</organism>
<sequence length="393" mass="43814">MGPTVELVQPSPQSPVKPSGDFILPLPQDYQFLLNAEANASASRAAVAPTLRWQISPALDSIAATGSKRCVQDLHRRLCTPLQPDVTKEQNVIAVFKDICRVELGPQNAEMMVTGYQLDADDPSTAEQLILDIKGGLSPLRLELVRDVYNFISKSAVQPQNFTKTAKTLFNPLGHPRVQSGEIGADRLHNQFCSQWDNAADDGSVELIEWEFYYASLGSSIDGDDFFEKMILGCWPGLLSSQNTAGMDLKNRKSTYMSGLQLGQADYRAKKKLATNFRKLDALLLEPQTFRTAMDLCIMRNPPPPSPPAQQPLFSRPYLRALIAELYDLVGCRLNPGSDEEEQMFESIYRRVIKEAGPGQKGIQELEWTLRSALRRECNFLEYKIVARTADLG</sequence>
<name>A0AAD5TNV9_9FUNG</name>
<dbReference type="AlphaFoldDB" id="A0AAD5TNV9"/>
<reference evidence="1" key="1">
    <citation type="submission" date="2020-05" db="EMBL/GenBank/DDBJ databases">
        <title>Phylogenomic resolution of chytrid fungi.</title>
        <authorList>
            <person name="Stajich J.E."/>
            <person name="Amses K."/>
            <person name="Simmons R."/>
            <person name="Seto K."/>
            <person name="Myers J."/>
            <person name="Bonds A."/>
            <person name="Quandt C.A."/>
            <person name="Barry K."/>
            <person name="Liu P."/>
            <person name="Grigoriev I."/>
            <person name="Longcore J.E."/>
            <person name="James T.Y."/>
        </authorList>
    </citation>
    <scope>NUCLEOTIDE SEQUENCE</scope>
    <source>
        <strain evidence="1">JEL0379</strain>
    </source>
</reference>
<comment type="caution">
    <text evidence="1">The sequence shown here is derived from an EMBL/GenBank/DDBJ whole genome shotgun (WGS) entry which is preliminary data.</text>
</comment>
<evidence type="ECO:0000313" key="1">
    <source>
        <dbReference type="EMBL" id="KAJ3182380.1"/>
    </source>
</evidence>
<dbReference type="EMBL" id="JADGJQ010000009">
    <property type="protein sequence ID" value="KAJ3182380.1"/>
    <property type="molecule type" value="Genomic_DNA"/>
</dbReference>
<proteinExistence type="predicted"/>
<accession>A0AAD5TNV9</accession>